<feature type="domain" description="Peptidase C51" evidence="2">
    <location>
        <begin position="471"/>
        <end position="555"/>
    </location>
</feature>
<dbReference type="Proteomes" id="UP000013981">
    <property type="component" value="Unassembled WGS sequence"/>
</dbReference>
<evidence type="ECO:0000259" key="2">
    <source>
        <dbReference type="Pfam" id="PF05257"/>
    </source>
</evidence>
<dbReference type="InterPro" id="IPR007921">
    <property type="entry name" value="CHAP_dom"/>
</dbReference>
<dbReference type="InterPro" id="IPR038765">
    <property type="entry name" value="Papain-like_cys_pep_sf"/>
</dbReference>
<organism evidence="3 4">
    <name type="scientific">Butyricicoccus pullicaecorum 1.2</name>
    <dbReference type="NCBI Taxonomy" id="1203606"/>
    <lineage>
        <taxon>Bacteria</taxon>
        <taxon>Bacillati</taxon>
        <taxon>Bacillota</taxon>
        <taxon>Clostridia</taxon>
        <taxon>Eubacteriales</taxon>
        <taxon>Butyricicoccaceae</taxon>
        <taxon>Butyricicoccus</taxon>
    </lineage>
</organism>
<proteinExistence type="predicted"/>
<name>R8VZM0_9FIRM</name>
<gene>
    <name evidence="3" type="ORF">HMPREF1526_01041</name>
</gene>
<dbReference type="AlphaFoldDB" id="R8VZM0"/>
<protein>
    <recommendedName>
        <fullName evidence="2">Peptidase C51 domain-containing protein</fullName>
    </recommendedName>
</protein>
<dbReference type="Gene3D" id="3.90.1720.10">
    <property type="entry name" value="endopeptidase domain like (from Nostoc punctiforme)"/>
    <property type="match status" value="1"/>
</dbReference>
<feature type="region of interest" description="Disordered" evidence="1">
    <location>
        <begin position="1"/>
        <end position="119"/>
    </location>
</feature>
<evidence type="ECO:0000256" key="1">
    <source>
        <dbReference type="SAM" id="MobiDB-lite"/>
    </source>
</evidence>
<dbReference type="PATRIC" id="fig|1203606.4.peg.1000"/>
<dbReference type="HOGENOM" id="CLU_012396_2_1_9"/>
<dbReference type="EMBL" id="AQOB01000004">
    <property type="protein sequence ID" value="EOQ38013.1"/>
    <property type="molecule type" value="Genomic_DNA"/>
</dbReference>
<comment type="caution">
    <text evidence="3">The sequence shown here is derived from an EMBL/GenBank/DDBJ whole genome shotgun (WGS) entry which is preliminary data.</text>
</comment>
<evidence type="ECO:0000313" key="3">
    <source>
        <dbReference type="EMBL" id="EOQ38013.1"/>
    </source>
</evidence>
<reference evidence="3 4" key="1">
    <citation type="submission" date="2013-01" db="EMBL/GenBank/DDBJ databases">
        <title>The Genome Sequence of Butyricicoccus pullicaecorum 1.2.</title>
        <authorList>
            <consortium name="The Broad Institute Genome Sequencing Platform"/>
            <person name="Earl A."/>
            <person name="Ward D."/>
            <person name="Feldgarden M."/>
            <person name="Gevers D."/>
            <person name="Van Immerseel F."/>
            <person name="Eeckhaut V."/>
            <person name="Walker B."/>
            <person name="Young S.K."/>
            <person name="Zeng Q."/>
            <person name="Gargeya S."/>
            <person name="Fitzgerald M."/>
            <person name="Haas B."/>
            <person name="Abouelleil A."/>
            <person name="Alvarado L."/>
            <person name="Arachchi H.M."/>
            <person name="Berlin A.M."/>
            <person name="Chapman S.B."/>
            <person name="Dewar J."/>
            <person name="Goldberg J."/>
            <person name="Griggs A."/>
            <person name="Gujja S."/>
            <person name="Hansen M."/>
            <person name="Howarth C."/>
            <person name="Imamovic A."/>
            <person name="Larimer J."/>
            <person name="McCowan C."/>
            <person name="Murphy C."/>
            <person name="Neiman D."/>
            <person name="Pearson M."/>
            <person name="Priest M."/>
            <person name="Roberts A."/>
            <person name="Saif S."/>
            <person name="Shea T."/>
            <person name="Sisk P."/>
            <person name="Sykes S."/>
            <person name="Wortman J."/>
            <person name="Nusbaum C."/>
            <person name="Birren B."/>
        </authorList>
    </citation>
    <scope>NUCLEOTIDE SEQUENCE [LARGE SCALE GENOMIC DNA]</scope>
    <source>
        <strain evidence="3 4">1.2</strain>
    </source>
</reference>
<sequence>MNGLNKEPRLRFTDEERSDPALEKPIRKADKAAVKADKAQAKIPKKQVRQKTVDPETGKVTTKLVLEDKKKPPSKLSHAVRDTPANAALGKVHKEIRETEQDNVGVESAHKSEEAAETGTRLVREGYRSHKLKPYRKAAQAEQKLEKANVNALYQKSLRENPQLTSNPISRWQQKQTIKKEYAAAKRAGQAAGNTASTAKKTGKAAKTVKEKAQQAGAFVMRHKKGFLVVGAIFLMVCMLLNTMSSCSVLSQGIGSVISGTTYPSDDPELVAVEADYAAKEAALQAEIDNIESSHPGYDEYRYDLDMIGHDPHELAAYLSAVLQGYTRQSAQTELERVFDAQYQLTLTEEVEVRYRTETRTDSQGNSYTVQVPYNYYILNVTLTSKPISSVASELLTPEQLEMYQVYRQTMGNKPLVFGGGSTNTSDSESLTGVQFVNGTRPGNQAVVDIAKSQVGNVGGQPFWSWYGFNSRVEWCACFVSWCYGQMGLSEPRFAGCQSQGVPWFQSHGQWGARGYENLAPGDAIFFDWDLDGSADHVGLVVGTDGSRVYTVEGNSGDACKIRSYDLNYECIKGYGLMNW</sequence>
<keyword evidence="4" id="KW-1185">Reference proteome</keyword>
<accession>R8VZM0</accession>
<evidence type="ECO:0000313" key="4">
    <source>
        <dbReference type="Proteomes" id="UP000013981"/>
    </source>
</evidence>
<dbReference type="Pfam" id="PF05257">
    <property type="entry name" value="CHAP"/>
    <property type="match status" value="1"/>
</dbReference>
<feature type="compositionally biased region" description="Basic and acidic residues" evidence="1">
    <location>
        <begin position="1"/>
        <end position="40"/>
    </location>
</feature>
<dbReference type="NCBIfam" id="NF045974">
    <property type="entry name" value="conju_CD1108"/>
    <property type="match status" value="1"/>
</dbReference>
<dbReference type="eggNOG" id="COG0791">
    <property type="taxonomic scope" value="Bacteria"/>
</dbReference>
<dbReference type="SUPFAM" id="SSF54001">
    <property type="entry name" value="Cysteine proteinases"/>
    <property type="match status" value="1"/>
</dbReference>